<dbReference type="AlphaFoldDB" id="A0A0B0NNX5"/>
<evidence type="ECO:0000313" key="2">
    <source>
        <dbReference type="Proteomes" id="UP000032142"/>
    </source>
</evidence>
<evidence type="ECO:0000313" key="1">
    <source>
        <dbReference type="EMBL" id="KHG13519.1"/>
    </source>
</evidence>
<keyword evidence="2" id="KW-1185">Reference proteome</keyword>
<accession>A0A0B0NNX5</accession>
<name>A0A0B0NNX5_GOSAR</name>
<gene>
    <name evidence="1" type="ORF">F383_18344</name>
</gene>
<proteinExistence type="predicted"/>
<dbReference type="EMBL" id="KN399787">
    <property type="protein sequence ID" value="KHG13519.1"/>
    <property type="molecule type" value="Genomic_DNA"/>
</dbReference>
<sequence>MALYMFSHIYFGCKSRVWGPLSKSSTLSSTFSTIKSLFSNLWHV</sequence>
<protein>
    <submittedName>
        <fullName evidence="1">Uncharacterized protein</fullName>
    </submittedName>
</protein>
<dbReference type="Proteomes" id="UP000032142">
    <property type="component" value="Unassembled WGS sequence"/>
</dbReference>
<organism evidence="1 2">
    <name type="scientific">Gossypium arboreum</name>
    <name type="common">Tree cotton</name>
    <name type="synonym">Gossypium nanking</name>
    <dbReference type="NCBI Taxonomy" id="29729"/>
    <lineage>
        <taxon>Eukaryota</taxon>
        <taxon>Viridiplantae</taxon>
        <taxon>Streptophyta</taxon>
        <taxon>Embryophyta</taxon>
        <taxon>Tracheophyta</taxon>
        <taxon>Spermatophyta</taxon>
        <taxon>Magnoliopsida</taxon>
        <taxon>eudicotyledons</taxon>
        <taxon>Gunneridae</taxon>
        <taxon>Pentapetalae</taxon>
        <taxon>rosids</taxon>
        <taxon>malvids</taxon>
        <taxon>Malvales</taxon>
        <taxon>Malvaceae</taxon>
        <taxon>Malvoideae</taxon>
        <taxon>Gossypium</taxon>
    </lineage>
</organism>
<reference evidence="2" key="1">
    <citation type="submission" date="2014-09" db="EMBL/GenBank/DDBJ databases">
        <authorList>
            <person name="Mudge J."/>
            <person name="Ramaraj T."/>
            <person name="Lindquist I.E."/>
            <person name="Bharti A.K."/>
            <person name="Sundararajan A."/>
            <person name="Cameron C.T."/>
            <person name="Woodward J.E."/>
            <person name="May G.D."/>
            <person name="Brubaker C."/>
            <person name="Broadhvest J."/>
            <person name="Wilkins T.A."/>
        </authorList>
    </citation>
    <scope>NUCLEOTIDE SEQUENCE</scope>
    <source>
        <strain evidence="2">cv. AKA8401</strain>
    </source>
</reference>